<evidence type="ECO:0000256" key="1">
    <source>
        <dbReference type="SAM" id="Phobius"/>
    </source>
</evidence>
<evidence type="ECO:0000313" key="3">
    <source>
        <dbReference type="Proteomes" id="UP000427636"/>
    </source>
</evidence>
<protein>
    <submittedName>
        <fullName evidence="2">Uncharacterized protein</fullName>
    </submittedName>
</protein>
<dbReference type="RefSeq" id="WP_006363946.1">
    <property type="nucleotide sequence ID" value="NZ_CP046313.1"/>
</dbReference>
<keyword evidence="1" id="KW-0472">Membrane</keyword>
<proteinExistence type="predicted"/>
<accession>A0ABX6FG01</accession>
<name>A0ABX6FG01_9BACL</name>
<evidence type="ECO:0000313" key="2">
    <source>
        <dbReference type="EMBL" id="QGS07420.1"/>
    </source>
</evidence>
<dbReference type="Proteomes" id="UP000427636">
    <property type="component" value="Chromosome"/>
</dbReference>
<keyword evidence="1" id="KW-0812">Transmembrane</keyword>
<gene>
    <name evidence="2" type="ORF">FOC50_03540</name>
</gene>
<sequence length="59" mass="7036">MSKNLEELIYEETERRLDIMESKEYEFPKRITKVDSYIIISIIIISLVLIILCMSEVIK</sequence>
<organism evidence="2 3">
    <name type="scientific">Gemella sanguinis</name>
    <dbReference type="NCBI Taxonomy" id="84135"/>
    <lineage>
        <taxon>Bacteria</taxon>
        <taxon>Bacillati</taxon>
        <taxon>Bacillota</taxon>
        <taxon>Bacilli</taxon>
        <taxon>Bacillales</taxon>
        <taxon>Gemellaceae</taxon>
        <taxon>Gemella</taxon>
    </lineage>
</organism>
<feature type="transmembrane region" description="Helical" evidence="1">
    <location>
        <begin position="37"/>
        <end position="58"/>
    </location>
</feature>
<keyword evidence="1" id="KW-1133">Transmembrane helix</keyword>
<keyword evidence="3" id="KW-1185">Reference proteome</keyword>
<dbReference type="EMBL" id="CP046313">
    <property type="protein sequence ID" value="QGS07420.1"/>
    <property type="molecule type" value="Genomic_DNA"/>
</dbReference>
<dbReference type="GeneID" id="84802326"/>
<reference evidence="2 3" key="1">
    <citation type="submission" date="2019-11" db="EMBL/GenBank/DDBJ databases">
        <title>FDA dAtabase for Regulatory Grade micrObial Sequences (FDA-ARGOS): Supporting development and validation of Infectious Disease Dx tests.</title>
        <authorList>
            <person name="Turner S."/>
            <person name="Byrd R."/>
            <person name="Tallon L."/>
            <person name="Sadzewicz L."/>
            <person name="Vavikolanu K."/>
            <person name="Mehta A."/>
            <person name="Aluvathingal J."/>
            <person name="Nadendla S."/>
            <person name="Myers T."/>
            <person name="Yan Y."/>
            <person name="Sichtig H."/>
        </authorList>
    </citation>
    <scope>NUCLEOTIDE SEQUENCE [LARGE SCALE GENOMIC DNA]</scope>
    <source>
        <strain evidence="2 3">FDAARGOS_742</strain>
    </source>
</reference>